<sequence>MVQEYESHHGSLRHQSVAFFNVGYAPDAVDMGGMAAVPPLMTVDCMDLQLGHNVQSHAPSVAMGNNYQNAVMGHFENSVYPPLNMENNAAVRASTENFQPYLTYKHIHGIHFFQSSFIVESLAWRNMYR</sequence>
<dbReference type="Proteomes" id="UP000309038">
    <property type="component" value="Unassembled WGS sequence"/>
</dbReference>
<proteinExistence type="predicted"/>
<name>A0A4S4KIR3_9APHY</name>
<dbReference type="AlphaFoldDB" id="A0A4S4KIR3"/>
<keyword evidence="2" id="KW-1185">Reference proteome</keyword>
<dbReference type="EMBL" id="SGPJ01000129">
    <property type="protein sequence ID" value="THG98235.1"/>
    <property type="molecule type" value="Genomic_DNA"/>
</dbReference>
<evidence type="ECO:0000313" key="1">
    <source>
        <dbReference type="EMBL" id="THG98235.1"/>
    </source>
</evidence>
<accession>A0A4S4KIR3</accession>
<protein>
    <submittedName>
        <fullName evidence="1">Uncharacterized protein</fullName>
    </submittedName>
</protein>
<gene>
    <name evidence="1" type="ORF">EW026_g3917</name>
</gene>
<reference evidence="1 2" key="1">
    <citation type="submission" date="2019-02" db="EMBL/GenBank/DDBJ databases">
        <title>Genome sequencing of the rare red list fungi Phlebia centrifuga.</title>
        <authorList>
            <person name="Buettner E."/>
            <person name="Kellner H."/>
        </authorList>
    </citation>
    <scope>NUCLEOTIDE SEQUENCE [LARGE SCALE GENOMIC DNA]</scope>
    <source>
        <strain evidence="1 2">DSM 108282</strain>
    </source>
</reference>
<evidence type="ECO:0000313" key="2">
    <source>
        <dbReference type="Proteomes" id="UP000309038"/>
    </source>
</evidence>
<comment type="caution">
    <text evidence="1">The sequence shown here is derived from an EMBL/GenBank/DDBJ whole genome shotgun (WGS) entry which is preliminary data.</text>
</comment>
<organism evidence="1 2">
    <name type="scientific">Hermanssonia centrifuga</name>
    <dbReference type="NCBI Taxonomy" id="98765"/>
    <lineage>
        <taxon>Eukaryota</taxon>
        <taxon>Fungi</taxon>
        <taxon>Dikarya</taxon>
        <taxon>Basidiomycota</taxon>
        <taxon>Agaricomycotina</taxon>
        <taxon>Agaricomycetes</taxon>
        <taxon>Polyporales</taxon>
        <taxon>Meruliaceae</taxon>
        <taxon>Hermanssonia</taxon>
    </lineage>
</organism>